<evidence type="ECO:0000256" key="2">
    <source>
        <dbReference type="ARBA" id="ARBA00023125"/>
    </source>
</evidence>
<keyword evidence="1" id="KW-0805">Transcription regulation</keyword>
<evidence type="ECO:0000313" key="7">
    <source>
        <dbReference type="Proteomes" id="UP000279275"/>
    </source>
</evidence>
<dbReference type="AlphaFoldDB" id="A0A3M2L6P6"/>
<evidence type="ECO:0000259" key="5">
    <source>
        <dbReference type="PROSITE" id="PS50977"/>
    </source>
</evidence>
<dbReference type="Gene3D" id="1.10.357.10">
    <property type="entry name" value="Tetracycline Repressor, domain 2"/>
    <property type="match status" value="1"/>
</dbReference>
<dbReference type="PRINTS" id="PR00455">
    <property type="entry name" value="HTHTETR"/>
</dbReference>
<dbReference type="PANTHER" id="PTHR47506:SF1">
    <property type="entry name" value="HTH-TYPE TRANSCRIPTIONAL REGULATOR YJDC"/>
    <property type="match status" value="1"/>
</dbReference>
<keyword evidence="3" id="KW-0804">Transcription</keyword>
<name>A0A3M2L6P6_9NOCA</name>
<dbReference type="GO" id="GO:0003677">
    <property type="term" value="F:DNA binding"/>
    <property type="evidence" value="ECO:0007669"/>
    <property type="project" value="UniProtKB-UniRule"/>
</dbReference>
<dbReference type="Pfam" id="PF00440">
    <property type="entry name" value="TetR_N"/>
    <property type="match status" value="1"/>
</dbReference>
<keyword evidence="2 4" id="KW-0238">DNA-binding</keyword>
<dbReference type="InterPro" id="IPR001647">
    <property type="entry name" value="HTH_TetR"/>
</dbReference>
<dbReference type="RefSeq" id="WP_122188050.1">
    <property type="nucleotide sequence ID" value="NZ_RFFH01000004.1"/>
</dbReference>
<feature type="DNA-binding region" description="H-T-H motif" evidence="4">
    <location>
        <begin position="29"/>
        <end position="48"/>
    </location>
</feature>
<gene>
    <name evidence="6" type="ORF">EBN03_11900</name>
</gene>
<reference evidence="6 7" key="1">
    <citation type="submission" date="2018-10" db="EMBL/GenBank/DDBJ databases">
        <title>Isolation from cow dung.</title>
        <authorList>
            <person name="Ling L."/>
        </authorList>
    </citation>
    <scope>NUCLEOTIDE SEQUENCE [LARGE SCALE GENOMIC DNA]</scope>
    <source>
        <strain evidence="6 7">NEAU-LL90</strain>
    </source>
</reference>
<dbReference type="InterPro" id="IPR006311">
    <property type="entry name" value="TAT_signal"/>
</dbReference>
<dbReference type="PROSITE" id="PS51318">
    <property type="entry name" value="TAT"/>
    <property type="match status" value="1"/>
</dbReference>
<comment type="caution">
    <text evidence="6">The sequence shown here is derived from an EMBL/GenBank/DDBJ whole genome shotgun (WGS) entry which is preliminary data.</text>
</comment>
<dbReference type="OrthoDB" id="8701707at2"/>
<dbReference type="PANTHER" id="PTHR47506">
    <property type="entry name" value="TRANSCRIPTIONAL REGULATORY PROTEIN"/>
    <property type="match status" value="1"/>
</dbReference>
<organism evidence="6 7">
    <name type="scientific">Nocardia stercoris</name>
    <dbReference type="NCBI Taxonomy" id="2483361"/>
    <lineage>
        <taxon>Bacteria</taxon>
        <taxon>Bacillati</taxon>
        <taxon>Actinomycetota</taxon>
        <taxon>Actinomycetes</taxon>
        <taxon>Mycobacteriales</taxon>
        <taxon>Nocardiaceae</taxon>
        <taxon>Nocardia</taxon>
    </lineage>
</organism>
<dbReference type="SUPFAM" id="SSF46689">
    <property type="entry name" value="Homeodomain-like"/>
    <property type="match status" value="1"/>
</dbReference>
<sequence length="209" mass="22137">MSRKPTHTRDSLLDAAADLAASHGAAAVTMSAVAAAVGAPSGSVYYRFPDRATLLAGLWLRTVDRFQSGFLEALRIDPPQRAAMGAAHHVTDWSRRHPTEAAVLLAGREAFGFAQWSAESRDVAATQQARIDDAVRELGDRLGYHSRADRERLALLIVELPHAAVRRCARKAGADLADAAAAVDRIVRDALGEGAGTLSDAPSDPAHTG</sequence>
<dbReference type="EMBL" id="RFFH01000004">
    <property type="protein sequence ID" value="RMI32666.1"/>
    <property type="molecule type" value="Genomic_DNA"/>
</dbReference>
<dbReference type="Proteomes" id="UP000279275">
    <property type="component" value="Unassembled WGS sequence"/>
</dbReference>
<dbReference type="InterPro" id="IPR009057">
    <property type="entry name" value="Homeodomain-like_sf"/>
</dbReference>
<evidence type="ECO:0000256" key="4">
    <source>
        <dbReference type="PROSITE-ProRule" id="PRU00335"/>
    </source>
</evidence>
<keyword evidence="7" id="KW-1185">Reference proteome</keyword>
<evidence type="ECO:0000256" key="3">
    <source>
        <dbReference type="ARBA" id="ARBA00023163"/>
    </source>
</evidence>
<evidence type="ECO:0000256" key="1">
    <source>
        <dbReference type="ARBA" id="ARBA00023015"/>
    </source>
</evidence>
<dbReference type="PROSITE" id="PS50977">
    <property type="entry name" value="HTH_TETR_2"/>
    <property type="match status" value="1"/>
</dbReference>
<protein>
    <submittedName>
        <fullName evidence="6">TetR/AcrR family transcriptional regulator</fullName>
    </submittedName>
</protein>
<evidence type="ECO:0000313" key="6">
    <source>
        <dbReference type="EMBL" id="RMI32666.1"/>
    </source>
</evidence>
<proteinExistence type="predicted"/>
<accession>A0A3M2L6P6</accession>
<feature type="domain" description="HTH tetR-type" evidence="5">
    <location>
        <begin position="6"/>
        <end position="66"/>
    </location>
</feature>